<feature type="compositionally biased region" description="Basic residues" evidence="1">
    <location>
        <begin position="1"/>
        <end position="10"/>
    </location>
</feature>
<accession>A0A2B7WQC4</accession>
<feature type="region of interest" description="Disordered" evidence="1">
    <location>
        <begin position="315"/>
        <end position="395"/>
    </location>
</feature>
<dbReference type="OrthoDB" id="5404004at2759"/>
<name>A0A2B7WQC4_9EURO</name>
<feature type="compositionally biased region" description="Polar residues" evidence="1">
    <location>
        <begin position="26"/>
        <end position="46"/>
    </location>
</feature>
<protein>
    <submittedName>
        <fullName evidence="2">Uncharacterized protein</fullName>
    </submittedName>
</protein>
<feature type="compositionally biased region" description="Basic residues" evidence="1">
    <location>
        <begin position="134"/>
        <end position="143"/>
    </location>
</feature>
<evidence type="ECO:0000313" key="3">
    <source>
        <dbReference type="Proteomes" id="UP000223968"/>
    </source>
</evidence>
<dbReference type="AlphaFoldDB" id="A0A2B7WQC4"/>
<keyword evidence="3" id="KW-1185">Reference proteome</keyword>
<feature type="region of interest" description="Disordered" evidence="1">
    <location>
        <begin position="123"/>
        <end position="274"/>
    </location>
</feature>
<organism evidence="2 3">
    <name type="scientific">Helicocarpus griseus UAMH5409</name>
    <dbReference type="NCBI Taxonomy" id="1447875"/>
    <lineage>
        <taxon>Eukaryota</taxon>
        <taxon>Fungi</taxon>
        <taxon>Dikarya</taxon>
        <taxon>Ascomycota</taxon>
        <taxon>Pezizomycotina</taxon>
        <taxon>Eurotiomycetes</taxon>
        <taxon>Eurotiomycetidae</taxon>
        <taxon>Onygenales</taxon>
        <taxon>Ajellomycetaceae</taxon>
        <taxon>Helicocarpus</taxon>
    </lineage>
</organism>
<feature type="region of interest" description="Disordered" evidence="1">
    <location>
        <begin position="541"/>
        <end position="647"/>
    </location>
</feature>
<evidence type="ECO:0000313" key="2">
    <source>
        <dbReference type="EMBL" id="PGG98700.1"/>
    </source>
</evidence>
<dbReference type="EMBL" id="PDNB01000219">
    <property type="protein sequence ID" value="PGG98700.1"/>
    <property type="molecule type" value="Genomic_DNA"/>
</dbReference>
<feature type="region of interest" description="Disordered" evidence="1">
    <location>
        <begin position="1"/>
        <end position="90"/>
    </location>
</feature>
<feature type="compositionally biased region" description="Pro residues" evidence="1">
    <location>
        <begin position="71"/>
        <end position="80"/>
    </location>
</feature>
<dbReference type="Proteomes" id="UP000223968">
    <property type="component" value="Unassembled WGS sequence"/>
</dbReference>
<feature type="compositionally biased region" description="Polar residues" evidence="1">
    <location>
        <begin position="252"/>
        <end position="264"/>
    </location>
</feature>
<feature type="compositionally biased region" description="Basic and acidic residues" evidence="1">
    <location>
        <begin position="208"/>
        <end position="229"/>
    </location>
</feature>
<dbReference type="STRING" id="1447875.A0A2B7WQC4"/>
<sequence length="723" mass="80007">MARKQLKARQRANTTGDTALQPMFDETNSIQNDEQFPTGPKRSNTVDAYRDQQREQWNPPPAFDFQLSSAPEPPPSPPVPANSASEDGTIMIGVALGSPTTYRPGQPSLFPVISSTAPSEVISTDVADEEPQQLKRKPSKWKKIGSLFKSKNSGPQQEQPFYKLRVDDCPTTSHGPRGSLEDLHINQSHEIACRQGTLDDPDLKRHKTREEPKSEKENSKSPKLKEFKKLVKNTRSPKPSKRASREDGTLGRPSTPTGNHTPKLSESPDVPAPLISVDIPDVHMERYSVMFGNLLGKTPSTSLLARRSRTLEKLKTNDEEEFEGDRLPLPRRATSPGPTKSPSFTLFPATPTSKPSKGLYNPNFPRPNMPLQRSNTAPISPRRELTDLSGPTKDANLLHAETPSLATSSSFRSQWASRGSSFLSSASTSSSVSNTSVILNEDEMKLFDVKEVPFQSPGEPTWEILNPGARVEPLPVKSKMPRTKPHKVRSEEVLSATRAKSQSPSRKRKEVSIPIGQQEPIERKYKNTEIPLEPTLLFETGVKPQTLPENMPDSQPGFKVTPEAQHLVFHPTPDQWMPPPRPPPPPQRKPPPAPSASPPAPPQPTIVTTSPQFPRKEDSKMKFRSPPRATNPNLDADNSDINNPLSAHNAADKTNIVEVSVARSISVTKRQKQMIVPISAMRSDSLRNAAERFGEKRMGTPTLITVPRGHEREKSWDVPIEIA</sequence>
<evidence type="ECO:0000256" key="1">
    <source>
        <dbReference type="SAM" id="MobiDB-lite"/>
    </source>
</evidence>
<proteinExistence type="predicted"/>
<comment type="caution">
    <text evidence="2">The sequence shown here is derived from an EMBL/GenBank/DDBJ whole genome shotgun (WGS) entry which is preliminary data.</text>
</comment>
<gene>
    <name evidence="2" type="ORF">AJ79_08786</name>
</gene>
<feature type="region of interest" description="Disordered" evidence="1">
    <location>
        <begin position="473"/>
        <end position="528"/>
    </location>
</feature>
<feature type="region of interest" description="Disordered" evidence="1">
    <location>
        <begin position="691"/>
        <end position="723"/>
    </location>
</feature>
<feature type="compositionally biased region" description="Pro residues" evidence="1">
    <location>
        <begin position="576"/>
        <end position="604"/>
    </location>
</feature>
<reference evidence="2 3" key="1">
    <citation type="submission" date="2017-10" db="EMBL/GenBank/DDBJ databases">
        <title>Comparative genomics in systemic dimorphic fungi from Ajellomycetaceae.</title>
        <authorList>
            <person name="Munoz J.F."/>
            <person name="Mcewen J.G."/>
            <person name="Clay O.K."/>
            <person name="Cuomo C.A."/>
        </authorList>
    </citation>
    <scope>NUCLEOTIDE SEQUENCE [LARGE SCALE GENOMIC DNA]</scope>
    <source>
        <strain evidence="2 3">UAMH5409</strain>
    </source>
</reference>
<feature type="compositionally biased region" description="Polar residues" evidence="1">
    <location>
        <begin position="336"/>
        <end position="355"/>
    </location>
</feature>
<feature type="compositionally biased region" description="Polar residues" evidence="1">
    <location>
        <begin position="149"/>
        <end position="159"/>
    </location>
</feature>